<protein>
    <recommendedName>
        <fullName evidence="4">Retrotransposon gag domain-containing protein</fullName>
    </recommendedName>
</protein>
<sequence length="586" mass="64342">MSRVSLQDSVYPKPQKEGIAEEYPRQLAPSMGTLLAQDPASAASAMSSATSSMLPASSPAPSSPSLGNSIRFGSFEFTPHGDSSCPAFSDLQGGLGMMFGSVHYNINTEGILRLPEPFVSRSARTPSSPATGSTMSSSINLSARLTASTNSSPSSTPRSISSMLVRSDDSMSSDMTSYYCLNCDTRHGLGSYDTPFVCSAKYSSGEESIDNAARTTTWRMAHHQIYDVLNAGNGGEEEGERTPRASRRCNAGNSANNDDSVYTIPEEEWEAARAGITNNTRLPFGTSATYKSPVGIEELRHCRQKPRESMRTYIGRFTKLLNAAEDVSVNRAIDAFSDGIRRESYIEELGRKKPKTITKLMEIANSWTDGEDHLRKPCPRSDDEDDDQPRHDSGNRRDHCKKRKDRGYDDTNMVAAGYSDRRDDRKEEIEFEVVNWESQYHAILGRPAYAKFMAVPHYAYLKLKMPDNNGTNITVHGSFSRSDNCDCEFQRIPAKFGIKQEVVDLPSKQLTLRDKEEESVKKLKKKPEDPAMGVSAIGLSTVDNKASAEDSNALAIAASTSDEIIGTFRATGSLDKTQDKKDPPLA</sequence>
<name>A0AAD8VDX9_LOLMU</name>
<gene>
    <name evidence="2" type="ORF">QYE76_016411</name>
</gene>
<dbReference type="AlphaFoldDB" id="A0AAD8VDX9"/>
<reference evidence="2" key="1">
    <citation type="submission" date="2023-07" db="EMBL/GenBank/DDBJ databases">
        <title>A chromosome-level genome assembly of Lolium multiflorum.</title>
        <authorList>
            <person name="Chen Y."/>
            <person name="Copetti D."/>
            <person name="Kolliker R."/>
            <person name="Studer B."/>
        </authorList>
    </citation>
    <scope>NUCLEOTIDE SEQUENCE</scope>
    <source>
        <strain evidence="2">02402/16</strain>
        <tissue evidence="2">Leaf</tissue>
    </source>
</reference>
<evidence type="ECO:0000256" key="1">
    <source>
        <dbReference type="SAM" id="MobiDB-lite"/>
    </source>
</evidence>
<proteinExistence type="predicted"/>
<evidence type="ECO:0000313" key="2">
    <source>
        <dbReference type="EMBL" id="KAK1602749.1"/>
    </source>
</evidence>
<feature type="compositionally biased region" description="Basic and acidic residues" evidence="1">
    <location>
        <begin position="388"/>
        <end position="397"/>
    </location>
</feature>
<feature type="region of interest" description="Disordered" evidence="1">
    <location>
        <begin position="371"/>
        <end position="416"/>
    </location>
</feature>
<feature type="region of interest" description="Disordered" evidence="1">
    <location>
        <begin position="1"/>
        <end position="25"/>
    </location>
</feature>
<dbReference type="EMBL" id="JAUUTY010000190">
    <property type="protein sequence ID" value="KAK1602749.1"/>
    <property type="molecule type" value="Genomic_DNA"/>
</dbReference>
<organism evidence="2 3">
    <name type="scientific">Lolium multiflorum</name>
    <name type="common">Italian ryegrass</name>
    <name type="synonym">Lolium perenne subsp. multiflorum</name>
    <dbReference type="NCBI Taxonomy" id="4521"/>
    <lineage>
        <taxon>Eukaryota</taxon>
        <taxon>Viridiplantae</taxon>
        <taxon>Streptophyta</taxon>
        <taxon>Embryophyta</taxon>
        <taxon>Tracheophyta</taxon>
        <taxon>Spermatophyta</taxon>
        <taxon>Magnoliopsida</taxon>
        <taxon>Liliopsida</taxon>
        <taxon>Poales</taxon>
        <taxon>Poaceae</taxon>
        <taxon>BOP clade</taxon>
        <taxon>Pooideae</taxon>
        <taxon>Poodae</taxon>
        <taxon>Poeae</taxon>
        <taxon>Poeae Chloroplast Group 2 (Poeae type)</taxon>
        <taxon>Loliodinae</taxon>
        <taxon>Loliinae</taxon>
        <taxon>Lolium</taxon>
    </lineage>
</organism>
<feature type="compositionally biased region" description="Basic and acidic residues" evidence="1">
    <location>
        <begin position="371"/>
        <end position="381"/>
    </location>
</feature>
<accession>A0AAD8VDX9</accession>
<evidence type="ECO:0008006" key="4">
    <source>
        <dbReference type="Google" id="ProtNLM"/>
    </source>
</evidence>
<feature type="compositionally biased region" description="Polar residues" evidence="1">
    <location>
        <begin position="251"/>
        <end position="260"/>
    </location>
</feature>
<keyword evidence="3" id="KW-1185">Reference proteome</keyword>
<feature type="compositionally biased region" description="Basic and acidic residues" evidence="1">
    <location>
        <begin position="14"/>
        <end position="24"/>
    </location>
</feature>
<dbReference type="Proteomes" id="UP001231189">
    <property type="component" value="Unassembled WGS sequence"/>
</dbReference>
<comment type="caution">
    <text evidence="2">The sequence shown here is derived from an EMBL/GenBank/DDBJ whole genome shotgun (WGS) entry which is preliminary data.</text>
</comment>
<evidence type="ECO:0000313" key="3">
    <source>
        <dbReference type="Proteomes" id="UP001231189"/>
    </source>
</evidence>
<feature type="region of interest" description="Disordered" evidence="1">
    <location>
        <begin position="231"/>
        <end position="260"/>
    </location>
</feature>